<keyword evidence="2" id="KW-1185">Reference proteome</keyword>
<protein>
    <submittedName>
        <fullName evidence="1">Uncharacterized protein</fullName>
    </submittedName>
</protein>
<gene>
    <name evidence="1" type="ORF">THASP1DRAFT_29805</name>
</gene>
<sequence length="61" mass="7013">MNAFGWDSGKIYSSEVLPGEFQEDSASTLQQKFYSFVQNFRLGNDYVYRWTQTKQMGSSVG</sequence>
<dbReference type="Proteomes" id="UP000271241">
    <property type="component" value="Unassembled WGS sequence"/>
</dbReference>
<reference evidence="2" key="1">
    <citation type="journal article" date="2018" name="Nat. Microbiol.">
        <title>Leveraging single-cell genomics to expand the fungal tree of life.</title>
        <authorList>
            <person name="Ahrendt S.R."/>
            <person name="Quandt C.A."/>
            <person name="Ciobanu D."/>
            <person name="Clum A."/>
            <person name="Salamov A."/>
            <person name="Andreopoulos B."/>
            <person name="Cheng J.F."/>
            <person name="Woyke T."/>
            <person name="Pelin A."/>
            <person name="Henrissat B."/>
            <person name="Reynolds N.K."/>
            <person name="Benny G.L."/>
            <person name="Smith M.E."/>
            <person name="James T.Y."/>
            <person name="Grigoriev I.V."/>
        </authorList>
    </citation>
    <scope>NUCLEOTIDE SEQUENCE [LARGE SCALE GENOMIC DNA]</scope>
    <source>
        <strain evidence="2">RSA 1356</strain>
    </source>
</reference>
<accession>A0A4P9XSP3</accession>
<dbReference type="EMBL" id="KZ992607">
    <property type="protein sequence ID" value="RKP08400.1"/>
    <property type="molecule type" value="Genomic_DNA"/>
</dbReference>
<name>A0A4P9XSP3_9FUNG</name>
<dbReference type="AlphaFoldDB" id="A0A4P9XSP3"/>
<organism evidence="1 2">
    <name type="scientific">Thamnocephalis sphaerospora</name>
    <dbReference type="NCBI Taxonomy" id="78915"/>
    <lineage>
        <taxon>Eukaryota</taxon>
        <taxon>Fungi</taxon>
        <taxon>Fungi incertae sedis</taxon>
        <taxon>Zoopagomycota</taxon>
        <taxon>Zoopagomycotina</taxon>
        <taxon>Zoopagomycetes</taxon>
        <taxon>Zoopagales</taxon>
        <taxon>Sigmoideomycetaceae</taxon>
        <taxon>Thamnocephalis</taxon>
    </lineage>
</organism>
<evidence type="ECO:0000313" key="2">
    <source>
        <dbReference type="Proteomes" id="UP000271241"/>
    </source>
</evidence>
<evidence type="ECO:0000313" key="1">
    <source>
        <dbReference type="EMBL" id="RKP08400.1"/>
    </source>
</evidence>
<dbReference type="STRING" id="78915.A0A4P9XSP3"/>
<proteinExistence type="predicted"/>